<name>A0A550CBY6_9AGAR</name>
<dbReference type="Proteomes" id="UP000320762">
    <property type="component" value="Unassembled WGS sequence"/>
</dbReference>
<evidence type="ECO:0000313" key="1">
    <source>
        <dbReference type="EMBL" id="TRM62318.1"/>
    </source>
</evidence>
<organism evidence="1 2">
    <name type="scientific">Schizophyllum amplum</name>
    <dbReference type="NCBI Taxonomy" id="97359"/>
    <lineage>
        <taxon>Eukaryota</taxon>
        <taxon>Fungi</taxon>
        <taxon>Dikarya</taxon>
        <taxon>Basidiomycota</taxon>
        <taxon>Agaricomycotina</taxon>
        <taxon>Agaricomycetes</taxon>
        <taxon>Agaricomycetidae</taxon>
        <taxon>Agaricales</taxon>
        <taxon>Schizophyllaceae</taxon>
        <taxon>Schizophyllum</taxon>
    </lineage>
</organism>
<sequence length="303" mass="33169">MSSPTSSLSSSPASLGSTSPNDELHLLSVTCAGSVRLPLPHVTFRRLSVHPASRVATVAADAPLDARSLRLTVTALLHEGVNARLYRAHEDLDDARMDVCGAEKTTTHRSREFVLKTDFLFAEGRREDTLAREATHYGTAASLQGVVIPRCFGLFEARPKGPFGRPIRCLLLEYCGAPLRARKLSSLPRQVKARIIDKAFYFHDVAGMAHGNLWDGHLLARSSCDDAPAHRSTIHDSCKALHERIEPAADSEPFFVDLSDCTQHACHCTMEVVEGDPKPSPSEFKCKEVWELVCALGVWGSES</sequence>
<gene>
    <name evidence="1" type="ORF">BD626DRAFT_631035</name>
</gene>
<dbReference type="OrthoDB" id="3182995at2759"/>
<keyword evidence="2" id="KW-1185">Reference proteome</keyword>
<accession>A0A550CBY6</accession>
<comment type="caution">
    <text evidence="1">The sequence shown here is derived from an EMBL/GenBank/DDBJ whole genome shotgun (WGS) entry which is preliminary data.</text>
</comment>
<reference evidence="1 2" key="1">
    <citation type="journal article" date="2019" name="New Phytol.">
        <title>Comparative genomics reveals unique wood-decay strategies and fruiting body development in the Schizophyllaceae.</title>
        <authorList>
            <person name="Almasi E."/>
            <person name="Sahu N."/>
            <person name="Krizsan K."/>
            <person name="Balint B."/>
            <person name="Kovacs G.M."/>
            <person name="Kiss B."/>
            <person name="Cseklye J."/>
            <person name="Drula E."/>
            <person name="Henrissat B."/>
            <person name="Nagy I."/>
            <person name="Chovatia M."/>
            <person name="Adam C."/>
            <person name="LaButti K."/>
            <person name="Lipzen A."/>
            <person name="Riley R."/>
            <person name="Grigoriev I.V."/>
            <person name="Nagy L.G."/>
        </authorList>
    </citation>
    <scope>NUCLEOTIDE SEQUENCE [LARGE SCALE GENOMIC DNA]</scope>
    <source>
        <strain evidence="1 2">NL-1724</strain>
    </source>
</reference>
<dbReference type="EMBL" id="VDMD01000013">
    <property type="protein sequence ID" value="TRM62318.1"/>
    <property type="molecule type" value="Genomic_DNA"/>
</dbReference>
<dbReference type="AlphaFoldDB" id="A0A550CBY6"/>
<evidence type="ECO:0008006" key="3">
    <source>
        <dbReference type="Google" id="ProtNLM"/>
    </source>
</evidence>
<protein>
    <recommendedName>
        <fullName evidence="3">Protein kinase domain-containing protein</fullName>
    </recommendedName>
</protein>
<evidence type="ECO:0000313" key="2">
    <source>
        <dbReference type="Proteomes" id="UP000320762"/>
    </source>
</evidence>
<dbReference type="STRING" id="97359.A0A550CBY6"/>
<proteinExistence type="predicted"/>